<feature type="region of interest" description="Disordered" evidence="20">
    <location>
        <begin position="474"/>
        <end position="764"/>
    </location>
</feature>
<evidence type="ECO:0000256" key="20">
    <source>
        <dbReference type="SAM" id="MobiDB-lite"/>
    </source>
</evidence>
<dbReference type="Pfam" id="PF25977">
    <property type="entry name" value="DZIP1"/>
    <property type="match status" value="1"/>
</dbReference>
<keyword evidence="8 18" id="KW-0863">Zinc-finger</keyword>
<proteinExistence type="evidence at transcript level"/>
<comment type="similarity">
    <text evidence="4">Belongs to the DZIP C2H2-type zinc-finger protein family.</text>
</comment>
<evidence type="ECO:0000256" key="5">
    <source>
        <dbReference type="ARBA" id="ARBA00022473"/>
    </source>
</evidence>
<evidence type="ECO:0000256" key="15">
    <source>
        <dbReference type="ARBA" id="ARBA00023273"/>
    </source>
</evidence>
<dbReference type="Gene3D" id="3.30.160.60">
    <property type="entry name" value="Classic Zinc Finger"/>
    <property type="match status" value="1"/>
</dbReference>
<keyword evidence="13" id="KW-0206">Cytoskeleton</keyword>
<dbReference type="PANTHER" id="PTHR21502:SF3">
    <property type="entry name" value="CILIUM ASSEMBLY PROTEIN DZIP1L"/>
    <property type="match status" value="1"/>
</dbReference>
<reference evidence="22" key="1">
    <citation type="submission" date="2020-04" db="EMBL/GenBank/DDBJ databases">
        <authorList>
            <person name="Neveu A P."/>
        </authorList>
    </citation>
    <scope>NUCLEOTIDE SEQUENCE</scope>
    <source>
        <tissue evidence="22">Whole embryo</tissue>
    </source>
</reference>
<dbReference type="InterPro" id="IPR051241">
    <property type="entry name" value="DZIP_RILPL"/>
</dbReference>
<feature type="compositionally biased region" description="Basic residues" evidence="20">
    <location>
        <begin position="397"/>
        <end position="408"/>
    </location>
</feature>
<keyword evidence="12" id="KW-0969">Cilium</keyword>
<feature type="compositionally biased region" description="Polar residues" evidence="20">
    <location>
        <begin position="650"/>
        <end position="667"/>
    </location>
</feature>
<dbReference type="AlphaFoldDB" id="A0A6F9DAX7"/>
<feature type="coiled-coil region" evidence="19">
    <location>
        <begin position="218"/>
        <end position="249"/>
    </location>
</feature>
<evidence type="ECO:0000259" key="21">
    <source>
        <dbReference type="PROSITE" id="PS50157"/>
    </source>
</evidence>
<evidence type="ECO:0000256" key="1">
    <source>
        <dbReference type="ARBA" id="ARBA00004114"/>
    </source>
</evidence>
<comment type="subcellular location">
    <subcellularLocation>
        <location evidence="2">Cytoplasm</location>
        <location evidence="2">Cytoskeleton</location>
        <location evidence="2">Cilium basal body</location>
    </subcellularLocation>
    <subcellularLocation>
        <location evidence="1">Cytoplasm</location>
        <location evidence="1">Cytoskeleton</location>
        <location evidence="1">Microtubule organizing center</location>
        <location evidence="1">Centrosome</location>
        <location evidence="1">Centriole</location>
    </subcellularLocation>
    <subcellularLocation>
        <location evidence="3">Nucleus</location>
    </subcellularLocation>
</comment>
<evidence type="ECO:0000256" key="10">
    <source>
        <dbReference type="ARBA" id="ARBA00022833"/>
    </source>
</evidence>
<name>A0A6F9DAX7_9ASCI</name>
<evidence type="ECO:0000256" key="2">
    <source>
        <dbReference type="ARBA" id="ARBA00004120"/>
    </source>
</evidence>
<evidence type="ECO:0000256" key="16">
    <source>
        <dbReference type="ARBA" id="ARBA00072553"/>
    </source>
</evidence>
<dbReference type="PANTHER" id="PTHR21502">
    <property type="entry name" value="ZINC FINGER PROTEIN DZIP1"/>
    <property type="match status" value="1"/>
</dbReference>
<feature type="domain" description="C2H2-type" evidence="21">
    <location>
        <begin position="170"/>
        <end position="198"/>
    </location>
</feature>
<evidence type="ECO:0000256" key="4">
    <source>
        <dbReference type="ARBA" id="ARBA00009131"/>
    </source>
</evidence>
<feature type="compositionally biased region" description="Basic and acidic residues" evidence="20">
    <location>
        <begin position="588"/>
        <end position="600"/>
    </location>
</feature>
<evidence type="ECO:0000256" key="7">
    <source>
        <dbReference type="ARBA" id="ARBA00022723"/>
    </source>
</evidence>
<evidence type="ECO:0000256" key="9">
    <source>
        <dbReference type="ARBA" id="ARBA00022794"/>
    </source>
</evidence>
<feature type="compositionally biased region" description="Low complexity" evidence="20">
    <location>
        <begin position="718"/>
        <end position="740"/>
    </location>
</feature>
<dbReference type="GO" id="GO:0005737">
    <property type="term" value="C:cytoplasm"/>
    <property type="evidence" value="ECO:0007669"/>
    <property type="project" value="UniProtKB-ARBA"/>
</dbReference>
<feature type="compositionally biased region" description="Acidic residues" evidence="20">
    <location>
        <begin position="752"/>
        <end position="764"/>
    </location>
</feature>
<dbReference type="SUPFAM" id="SSF57667">
    <property type="entry name" value="beta-beta-alpha zinc fingers"/>
    <property type="match status" value="1"/>
</dbReference>
<feature type="compositionally biased region" description="Acidic residues" evidence="20">
    <location>
        <begin position="601"/>
        <end position="612"/>
    </location>
</feature>
<gene>
    <name evidence="22" type="primary">Dzip1l</name>
</gene>
<feature type="compositionally biased region" description="Basic and acidic residues" evidence="20">
    <location>
        <begin position="491"/>
        <end position="510"/>
    </location>
</feature>
<keyword evidence="15" id="KW-0966">Cell projection</keyword>
<feature type="coiled-coil region" evidence="19">
    <location>
        <begin position="113"/>
        <end position="154"/>
    </location>
</feature>
<dbReference type="InterPro" id="IPR013087">
    <property type="entry name" value="Znf_C2H2_type"/>
</dbReference>
<keyword evidence="9" id="KW-0970">Cilium biogenesis/degradation</keyword>
<dbReference type="EMBL" id="LR784705">
    <property type="protein sequence ID" value="CAB3240406.1"/>
    <property type="molecule type" value="mRNA"/>
</dbReference>
<dbReference type="InterPro" id="IPR036236">
    <property type="entry name" value="Znf_C2H2_sf"/>
</dbReference>
<dbReference type="PROSITE" id="PS50157">
    <property type="entry name" value="ZINC_FINGER_C2H2_2"/>
    <property type="match status" value="1"/>
</dbReference>
<dbReference type="PROSITE" id="PS00028">
    <property type="entry name" value="ZINC_FINGER_C2H2_1"/>
    <property type="match status" value="1"/>
</dbReference>
<dbReference type="SMART" id="SM00355">
    <property type="entry name" value="ZnF_C2H2"/>
    <property type="match status" value="1"/>
</dbReference>
<evidence type="ECO:0000256" key="8">
    <source>
        <dbReference type="ARBA" id="ARBA00022771"/>
    </source>
</evidence>
<evidence type="ECO:0000256" key="19">
    <source>
        <dbReference type="SAM" id="Coils"/>
    </source>
</evidence>
<accession>A0A6F9DAX7</accession>
<dbReference type="GO" id="GO:0007507">
    <property type="term" value="P:heart development"/>
    <property type="evidence" value="ECO:0007669"/>
    <property type="project" value="UniProtKB-ARBA"/>
</dbReference>
<organism evidence="22">
    <name type="scientific">Phallusia mammillata</name>
    <dbReference type="NCBI Taxonomy" id="59560"/>
    <lineage>
        <taxon>Eukaryota</taxon>
        <taxon>Metazoa</taxon>
        <taxon>Chordata</taxon>
        <taxon>Tunicata</taxon>
        <taxon>Ascidiacea</taxon>
        <taxon>Phlebobranchia</taxon>
        <taxon>Ascidiidae</taxon>
        <taxon>Phallusia</taxon>
    </lineage>
</organism>
<dbReference type="InterPro" id="IPR032714">
    <property type="entry name" value="DZIP1_N"/>
</dbReference>
<dbReference type="GO" id="GO:0005634">
    <property type="term" value="C:nucleus"/>
    <property type="evidence" value="ECO:0007669"/>
    <property type="project" value="UniProtKB-SubCell"/>
</dbReference>
<feature type="compositionally biased region" description="Basic and acidic residues" evidence="20">
    <location>
        <begin position="742"/>
        <end position="751"/>
    </location>
</feature>
<evidence type="ECO:0000313" key="22">
    <source>
        <dbReference type="EMBL" id="CAB3240406.1"/>
    </source>
</evidence>
<evidence type="ECO:0000256" key="18">
    <source>
        <dbReference type="PROSITE-ProRule" id="PRU00042"/>
    </source>
</evidence>
<keyword evidence="11 19" id="KW-0175">Coiled coil</keyword>
<dbReference type="GO" id="GO:0005814">
    <property type="term" value="C:centriole"/>
    <property type="evidence" value="ECO:0007669"/>
    <property type="project" value="UniProtKB-SubCell"/>
</dbReference>
<dbReference type="GO" id="GO:0060271">
    <property type="term" value="P:cilium assembly"/>
    <property type="evidence" value="ECO:0007669"/>
    <property type="project" value="UniProtKB-ARBA"/>
</dbReference>
<evidence type="ECO:0000256" key="17">
    <source>
        <dbReference type="ARBA" id="ARBA00079993"/>
    </source>
</evidence>
<evidence type="ECO:0000256" key="3">
    <source>
        <dbReference type="ARBA" id="ARBA00004123"/>
    </source>
</evidence>
<evidence type="ECO:0000256" key="14">
    <source>
        <dbReference type="ARBA" id="ARBA00023242"/>
    </source>
</evidence>
<dbReference type="FunFam" id="3.30.160.60:FF:001591">
    <property type="entry name" value="DAZ interacting zinc finger protein 1"/>
    <property type="match status" value="1"/>
</dbReference>
<dbReference type="GO" id="GO:0036064">
    <property type="term" value="C:ciliary basal body"/>
    <property type="evidence" value="ECO:0007669"/>
    <property type="project" value="UniProtKB-ARBA"/>
</dbReference>
<feature type="region of interest" description="Disordered" evidence="20">
    <location>
        <begin position="383"/>
        <end position="426"/>
    </location>
</feature>
<keyword evidence="5" id="KW-0217">Developmental protein</keyword>
<dbReference type="GO" id="GO:0008270">
    <property type="term" value="F:zinc ion binding"/>
    <property type="evidence" value="ECO:0007669"/>
    <property type="project" value="UniProtKB-KW"/>
</dbReference>
<keyword evidence="14" id="KW-0539">Nucleus</keyword>
<protein>
    <recommendedName>
        <fullName evidence="16">Cilium assembly protein DZIP1</fullName>
    </recommendedName>
    <alternativeName>
        <fullName evidence="17">DAZ-interacting zinc finger protein 1</fullName>
    </alternativeName>
</protein>
<keyword evidence="10" id="KW-0862">Zinc</keyword>
<sequence length="764" mass="87401">MPAGRSTYGASRGFPGVDHSFELDPVNFQEPVPAFHFRKRFGEIDWRKLSSIDVDRVARELDFVTLQENISVVTFCNIDAVSDLDPLFSKLFKLSQYTIEYLLHSQEYLQSVVSDLEAKLGDAAKAHEELEHKLDEQNEEMVKLQQENKRRRKMIQQQQLLIESGATSYYQCPHCEKAFMNASFLQGHMQRRHPGSVNYIGDVIAHSQKEQTKLGNHLKQLEGELTEERENFNRKLRQAEEDKLRWAEQSRREMDEWKEAEEAKWKGEFDSLRESFLQDISKLKEKEHTYQKTIGRLQETMEIKSSNLGELVDDVEEEKQKLRQYEDRVKQLEEISNYKNQQIAALSNAMKRIKQEQLTKEEKEQILRSQQKQFDDINSRMAQSELRARKTQQQAKKLAKSPKPKRKPRPDLDMEMDGGYQAPTEDERRRNLLELKRSIDAILPSLVDDKLRQCGVDHEVKRIIKKKKSTKLRVLKAQRQQKAKSFPALYKLRDDSRKKVDQMASKKFDETMQSSSKRKKPKPAASLPKQRLTQSLHEPRGVARKPVPSSAPRSKPRSQSQRETQPLPVAVTQQTPMTSSSPRAAPRKSRDDLDDLRSPWDSEDEDTEGDDDVTPKVSPPTGGRQRKDSDWDEDIDDILTLDDFDAPPTGQGSRVKQLGANIQQQLTTRKRPPAGAVDVTPRGSTGVERLDLSDDDEEDSFLVSSLEDGKESPAVRPSSSRALATGGAGASTSTSVWGSGKRPGDQTKDYNSDFEDLELDELLA</sequence>
<keyword evidence="6" id="KW-0963">Cytoplasm</keyword>
<dbReference type="InterPro" id="IPR058883">
    <property type="entry name" value="DZIP1_dom"/>
</dbReference>
<evidence type="ECO:0000256" key="11">
    <source>
        <dbReference type="ARBA" id="ARBA00023054"/>
    </source>
</evidence>
<feature type="compositionally biased region" description="Acidic residues" evidence="20">
    <location>
        <begin position="630"/>
        <end position="645"/>
    </location>
</feature>
<evidence type="ECO:0000256" key="12">
    <source>
        <dbReference type="ARBA" id="ARBA00023069"/>
    </source>
</evidence>
<keyword evidence="7" id="KW-0479">Metal-binding</keyword>
<evidence type="ECO:0000256" key="6">
    <source>
        <dbReference type="ARBA" id="ARBA00022490"/>
    </source>
</evidence>
<evidence type="ECO:0000256" key="13">
    <source>
        <dbReference type="ARBA" id="ARBA00023212"/>
    </source>
</evidence>
<dbReference type="Pfam" id="PF13815">
    <property type="entry name" value="Dzip-like_N"/>
    <property type="match status" value="1"/>
</dbReference>